<feature type="coiled-coil region" evidence="1">
    <location>
        <begin position="16"/>
        <end position="43"/>
    </location>
</feature>
<dbReference type="AlphaFoldDB" id="A0A1T4W7R9"/>
<feature type="compositionally biased region" description="Acidic residues" evidence="2">
    <location>
        <begin position="515"/>
        <end position="527"/>
    </location>
</feature>
<feature type="compositionally biased region" description="Acidic residues" evidence="2">
    <location>
        <begin position="557"/>
        <end position="567"/>
    </location>
</feature>
<dbReference type="Proteomes" id="UP000190027">
    <property type="component" value="Unassembled WGS sequence"/>
</dbReference>
<dbReference type="RefSeq" id="WP_078716054.1">
    <property type="nucleotide sequence ID" value="NZ_FUYC01000002.1"/>
</dbReference>
<gene>
    <name evidence="3" type="ORF">SAMN02745704_00457</name>
</gene>
<dbReference type="OrthoDB" id="5441891at2"/>
<keyword evidence="1" id="KW-0175">Coiled coil</keyword>
<keyword evidence="4" id="KW-1185">Reference proteome</keyword>
<feature type="compositionally biased region" description="Low complexity" evidence="2">
    <location>
        <begin position="570"/>
        <end position="586"/>
    </location>
</feature>
<reference evidence="3 4" key="1">
    <citation type="submission" date="2017-02" db="EMBL/GenBank/DDBJ databases">
        <authorList>
            <person name="Peterson S.W."/>
        </authorList>
    </citation>
    <scope>NUCLEOTIDE SEQUENCE [LARGE SCALE GENOMIC DNA]</scope>
    <source>
        <strain evidence="3 4">DSM 16080</strain>
    </source>
</reference>
<sequence>MSESETTPKLDKDQRLKAYLDVLERLRQERTSLREVLEREILLSFIRINRANLNEFPLLETQQRTVINLLCQRSDHPAYDYIHKLTGNFLVLLNRLSKAGPGEEDEKGQSTRSRLLNTETLLIKCMQGIIYANGLITDNFEELVLRNFGEAALPEYNQMLKEHELDRNFWQTFLERFVGGPVGQAHQEILANNRFHMNKEGNSLVVRFSMDDVLRHLSPSEKDIDKTRIQTAFEQRSRGYEGRRTLRLVTNCLARGLSFIPREAITSSDVESLARIACVDDVSQQFRIAYQERMQRREQADLDPDDETEHKLNFNFLMEQVVATGVGALIGVSQTRSEFSAALTNFIHEQAGTMQLLGKDLSLTNLQRVLSGVLEDHFLQRVRLQVENEGGIQVLKSRVRRSSLTQVRALKDKGLTRIRKNKLWRKDPANPEMLLFRVRNAAELAKLCRMLQLEPELLADVTRLWQAESFKVGIMLVVDLAAMSRRTTNLALRLKELLTRLGLVKPEPVRKEGEETPEADGTAENEDAPSPAPTTEQDEAAGGAEENSKSAPQEGNTESEEPSDAALEEGAAWPASPDADPGGAEAAEPEKSTG</sequence>
<feature type="region of interest" description="Disordered" evidence="2">
    <location>
        <begin position="508"/>
        <end position="594"/>
    </location>
</feature>
<organism evidence="3 4">
    <name type="scientific">Paucidesulfovibrio gracilis DSM 16080</name>
    <dbReference type="NCBI Taxonomy" id="1121449"/>
    <lineage>
        <taxon>Bacteria</taxon>
        <taxon>Pseudomonadati</taxon>
        <taxon>Thermodesulfobacteriota</taxon>
        <taxon>Desulfovibrionia</taxon>
        <taxon>Desulfovibrionales</taxon>
        <taxon>Desulfovibrionaceae</taxon>
        <taxon>Paucidesulfovibrio</taxon>
    </lineage>
</organism>
<evidence type="ECO:0000256" key="2">
    <source>
        <dbReference type="SAM" id="MobiDB-lite"/>
    </source>
</evidence>
<accession>A0A1T4W7R9</accession>
<evidence type="ECO:0000256" key="1">
    <source>
        <dbReference type="SAM" id="Coils"/>
    </source>
</evidence>
<evidence type="ECO:0000313" key="3">
    <source>
        <dbReference type="EMBL" id="SKA73342.1"/>
    </source>
</evidence>
<dbReference type="EMBL" id="FUYC01000002">
    <property type="protein sequence ID" value="SKA73342.1"/>
    <property type="molecule type" value="Genomic_DNA"/>
</dbReference>
<proteinExistence type="predicted"/>
<name>A0A1T4W7R9_9BACT</name>
<protein>
    <submittedName>
        <fullName evidence="3">Uncharacterized protein</fullName>
    </submittedName>
</protein>
<evidence type="ECO:0000313" key="4">
    <source>
        <dbReference type="Proteomes" id="UP000190027"/>
    </source>
</evidence>